<evidence type="ECO:0008006" key="6">
    <source>
        <dbReference type="Google" id="ProtNLM"/>
    </source>
</evidence>
<evidence type="ECO:0000313" key="5">
    <source>
        <dbReference type="Proteomes" id="UP001604277"/>
    </source>
</evidence>
<feature type="transmembrane region" description="Helical" evidence="2">
    <location>
        <begin position="20"/>
        <end position="38"/>
    </location>
</feature>
<feature type="region of interest" description="Disordered" evidence="1">
    <location>
        <begin position="138"/>
        <end position="160"/>
    </location>
</feature>
<comment type="caution">
    <text evidence="3">The sequence shown here is derived from an EMBL/GenBank/DDBJ whole genome shotgun (WGS) entry which is preliminary data.</text>
</comment>
<feature type="transmembrane region" description="Helical" evidence="2">
    <location>
        <begin position="233"/>
        <end position="262"/>
    </location>
</feature>
<keyword evidence="5" id="KW-1185">Reference proteome</keyword>
<evidence type="ECO:0000313" key="4">
    <source>
        <dbReference type="EMBL" id="KAL2535455.1"/>
    </source>
</evidence>
<dbReference type="EMBL" id="JBFOLJ010000005">
    <property type="protein sequence ID" value="KAL2535455.1"/>
    <property type="molecule type" value="Genomic_DNA"/>
</dbReference>
<evidence type="ECO:0000256" key="2">
    <source>
        <dbReference type="SAM" id="Phobius"/>
    </source>
</evidence>
<sequence>MESSQPNEVLGLDYWLQWQVLVSALIFMIPAAIAVILLKKRTVTEANQLNSTDLWVPCWRKLHPIWLLFYRAFAFAAMAFLLYEIVAAFGFFVFFFYTQWTFALVMVYFALGTVVSARGCWIYSRRPLSQSGERDKFLKKETRDRKHAMTSTSEEKEAKSEQHAGFGEYLMQMVYQTCAGAVMLTDIVFWGLLLPFMTGENFQLTLLIGCMHSVNALFLILDSAVNSMPFSWFGLVYFVLWSVAYVGFQWVLHACCVTWWPYPFLELSTPWAPLWYLALALVHIPCYGLYVLLVKGKYAIFSRMFPRSFVRAPMEKKDA</sequence>
<accession>A0ABD1VEC7</accession>
<reference evidence="5" key="1">
    <citation type="submission" date="2024-07" db="EMBL/GenBank/DDBJ databases">
        <title>Two chromosome-level genome assemblies of Korean endemic species Abeliophyllum distichum and Forsythia ovata (Oleaceae).</title>
        <authorList>
            <person name="Jang H."/>
        </authorList>
    </citation>
    <scope>NUCLEOTIDE SEQUENCE [LARGE SCALE GENOMIC DNA]</scope>
</reference>
<feature type="transmembrane region" description="Helical" evidence="2">
    <location>
        <begin position="274"/>
        <end position="294"/>
    </location>
</feature>
<dbReference type="Proteomes" id="UP001604277">
    <property type="component" value="Unassembled WGS sequence"/>
</dbReference>
<proteinExistence type="predicted"/>
<dbReference type="PANTHER" id="PTHR12242">
    <property type="entry name" value="OS02G0130600 PROTEIN-RELATED"/>
    <property type="match status" value="1"/>
</dbReference>
<organism evidence="3 5">
    <name type="scientific">Forsythia ovata</name>
    <dbReference type="NCBI Taxonomy" id="205694"/>
    <lineage>
        <taxon>Eukaryota</taxon>
        <taxon>Viridiplantae</taxon>
        <taxon>Streptophyta</taxon>
        <taxon>Embryophyta</taxon>
        <taxon>Tracheophyta</taxon>
        <taxon>Spermatophyta</taxon>
        <taxon>Magnoliopsida</taxon>
        <taxon>eudicotyledons</taxon>
        <taxon>Gunneridae</taxon>
        <taxon>Pentapetalae</taxon>
        <taxon>asterids</taxon>
        <taxon>lamiids</taxon>
        <taxon>Lamiales</taxon>
        <taxon>Oleaceae</taxon>
        <taxon>Forsythieae</taxon>
        <taxon>Forsythia</taxon>
    </lineage>
</organism>
<keyword evidence="2" id="KW-0472">Membrane</keyword>
<protein>
    <recommendedName>
        <fullName evidence="6">Transmembrane protein</fullName>
    </recommendedName>
</protein>
<gene>
    <name evidence="3" type="ORF">Fot_16599</name>
    <name evidence="4" type="ORF">Fot_16846</name>
</gene>
<dbReference type="AlphaFoldDB" id="A0ABD1VEC7"/>
<dbReference type="PANTHER" id="PTHR12242:SF38">
    <property type="entry name" value="TRANSMEMBRANE PROTEIN"/>
    <property type="match status" value="1"/>
</dbReference>
<keyword evidence="2" id="KW-1133">Transmembrane helix</keyword>
<feature type="transmembrane region" description="Helical" evidence="2">
    <location>
        <begin position="202"/>
        <end position="221"/>
    </location>
</feature>
<name>A0ABD1VEC7_9LAMI</name>
<keyword evidence="2" id="KW-0812">Transmembrane</keyword>
<feature type="transmembrane region" description="Helical" evidence="2">
    <location>
        <begin position="102"/>
        <end position="124"/>
    </location>
</feature>
<reference evidence="3" key="2">
    <citation type="submission" date="2024-07" db="EMBL/GenBank/DDBJ databases">
        <title>Two chromosome-level genome assemblies of Korean endemic species Abeliophyllum distichum and Forsythia ovata (Oleaceae).</title>
        <authorList>
            <person name="Mun J.H."/>
        </authorList>
    </citation>
    <scope>NUCLEOTIDE SEQUENCE</scope>
    <source>
        <strain evidence="3">KNKB202402200001</strain>
        <tissue evidence="3">Leaf</tissue>
    </source>
</reference>
<feature type="transmembrane region" description="Helical" evidence="2">
    <location>
        <begin position="68"/>
        <end position="96"/>
    </location>
</feature>
<evidence type="ECO:0000313" key="3">
    <source>
        <dbReference type="EMBL" id="KAL2535208.1"/>
    </source>
</evidence>
<feature type="transmembrane region" description="Helical" evidence="2">
    <location>
        <begin position="173"/>
        <end position="196"/>
    </location>
</feature>
<dbReference type="EMBL" id="JBFOLJ010000005">
    <property type="protein sequence ID" value="KAL2535208.1"/>
    <property type="molecule type" value="Genomic_DNA"/>
</dbReference>
<evidence type="ECO:0000256" key="1">
    <source>
        <dbReference type="SAM" id="MobiDB-lite"/>
    </source>
</evidence>